<accession>A0A8S3CWI6</accession>
<protein>
    <submittedName>
        <fullName evidence="2">Uncharacterized protein</fullName>
    </submittedName>
</protein>
<evidence type="ECO:0000313" key="3">
    <source>
        <dbReference type="Proteomes" id="UP000681720"/>
    </source>
</evidence>
<feature type="non-terminal residue" evidence="2">
    <location>
        <position position="81"/>
    </location>
</feature>
<dbReference type="Proteomes" id="UP000681720">
    <property type="component" value="Unassembled WGS sequence"/>
</dbReference>
<dbReference type="EMBL" id="CAJOBJ010191575">
    <property type="protein sequence ID" value="CAF4955374.1"/>
    <property type="molecule type" value="Genomic_DNA"/>
</dbReference>
<comment type="caution">
    <text evidence="2">The sequence shown here is derived from an EMBL/GenBank/DDBJ whole genome shotgun (WGS) entry which is preliminary data.</text>
</comment>
<evidence type="ECO:0000313" key="2">
    <source>
        <dbReference type="EMBL" id="CAF4955374.1"/>
    </source>
</evidence>
<dbReference type="EMBL" id="CAJOBH010102052">
    <property type="protein sequence ID" value="CAF4617960.1"/>
    <property type="molecule type" value="Genomic_DNA"/>
</dbReference>
<feature type="non-terminal residue" evidence="2">
    <location>
        <position position="1"/>
    </location>
</feature>
<evidence type="ECO:0000313" key="1">
    <source>
        <dbReference type="EMBL" id="CAF4617960.1"/>
    </source>
</evidence>
<gene>
    <name evidence="1" type="ORF">BYL167_LOCUS40836</name>
    <name evidence="2" type="ORF">GIL414_LOCUS54554</name>
</gene>
<name>A0A8S3CWI6_9BILA</name>
<dbReference type="Proteomes" id="UP000681967">
    <property type="component" value="Unassembled WGS sequence"/>
</dbReference>
<proteinExistence type="predicted"/>
<sequence length="81" mass="8620">SRVSSEPSFDIQKSPVSSGILIATEHIQPESTFWEPSSPSPTTEIPLIPADNQILSSLTTEIPLISADNQILSSLTTPTTA</sequence>
<dbReference type="AlphaFoldDB" id="A0A8S3CWI6"/>
<reference evidence="2" key="1">
    <citation type="submission" date="2021-02" db="EMBL/GenBank/DDBJ databases">
        <authorList>
            <person name="Nowell W R."/>
        </authorList>
    </citation>
    <scope>NUCLEOTIDE SEQUENCE</scope>
</reference>
<organism evidence="2 3">
    <name type="scientific">Rotaria magnacalcarata</name>
    <dbReference type="NCBI Taxonomy" id="392030"/>
    <lineage>
        <taxon>Eukaryota</taxon>
        <taxon>Metazoa</taxon>
        <taxon>Spiralia</taxon>
        <taxon>Gnathifera</taxon>
        <taxon>Rotifera</taxon>
        <taxon>Eurotatoria</taxon>
        <taxon>Bdelloidea</taxon>
        <taxon>Philodinida</taxon>
        <taxon>Philodinidae</taxon>
        <taxon>Rotaria</taxon>
    </lineage>
</organism>